<reference evidence="2 3" key="1">
    <citation type="submission" date="2017-02" db="EMBL/GenBank/DDBJ databases">
        <authorList>
            <person name="Peterson S.W."/>
        </authorList>
    </citation>
    <scope>NUCLEOTIDE SEQUENCE [LARGE SCALE GENOMIC DNA]</scope>
    <source>
        <strain evidence="2 3">ATCC 43854</strain>
    </source>
</reference>
<evidence type="ECO:0000256" key="1">
    <source>
        <dbReference type="SAM" id="Phobius"/>
    </source>
</evidence>
<feature type="transmembrane region" description="Helical" evidence="1">
    <location>
        <begin position="62"/>
        <end position="82"/>
    </location>
</feature>
<dbReference type="AlphaFoldDB" id="A0A1T4QCE4"/>
<evidence type="ECO:0000313" key="3">
    <source>
        <dbReference type="Proteomes" id="UP000190449"/>
    </source>
</evidence>
<keyword evidence="1" id="KW-0472">Membrane</keyword>
<name>A0A1T4QCE4_9BACT</name>
<evidence type="ECO:0000313" key="2">
    <source>
        <dbReference type="EMBL" id="SKA01422.1"/>
    </source>
</evidence>
<gene>
    <name evidence="2" type="ORF">SAMN02745108_02242</name>
</gene>
<keyword evidence="1" id="KW-0812">Transmembrane</keyword>
<protein>
    <submittedName>
        <fullName evidence="2">Uncharacterized protein</fullName>
    </submittedName>
</protein>
<feature type="transmembrane region" description="Helical" evidence="1">
    <location>
        <begin position="31"/>
        <end position="50"/>
    </location>
</feature>
<dbReference type="RefSeq" id="WP_143394411.1">
    <property type="nucleotide sequence ID" value="NZ_FUWU01000045.1"/>
</dbReference>
<dbReference type="Proteomes" id="UP000190449">
    <property type="component" value="Unassembled WGS sequence"/>
</dbReference>
<dbReference type="STRING" id="28122.SAMN02745108_02242"/>
<dbReference type="EMBL" id="FUWU01000045">
    <property type="protein sequence ID" value="SKA01422.1"/>
    <property type="molecule type" value="Genomic_DNA"/>
</dbReference>
<organism evidence="2 3">
    <name type="scientific">Fibrobacter intestinalis</name>
    <dbReference type="NCBI Taxonomy" id="28122"/>
    <lineage>
        <taxon>Bacteria</taxon>
        <taxon>Pseudomonadati</taxon>
        <taxon>Fibrobacterota</taxon>
        <taxon>Fibrobacteria</taxon>
        <taxon>Fibrobacterales</taxon>
        <taxon>Fibrobacteraceae</taxon>
        <taxon>Fibrobacter</taxon>
    </lineage>
</organism>
<feature type="transmembrane region" description="Helical" evidence="1">
    <location>
        <begin position="5"/>
        <end position="25"/>
    </location>
</feature>
<proteinExistence type="predicted"/>
<feature type="transmembrane region" description="Helical" evidence="1">
    <location>
        <begin position="88"/>
        <end position="108"/>
    </location>
</feature>
<keyword evidence="1" id="KW-1133">Transmembrane helix</keyword>
<accession>A0A1T4QCE4</accession>
<sequence length="115" mass="12731">MKPNWFMVFLSLGMSALAGYGLYSMNVDNDNVWLITIMGGITIYSALVGVSGFRFERDGHSVNIRLMSSLFLVAFIVDNLVFSIVGLYVAPYIILTGLLLFVYAGVAYKMINTKV</sequence>